<keyword evidence="2" id="KW-0472">Membrane</keyword>
<reference evidence="4" key="1">
    <citation type="submission" date="2018-07" db="EMBL/GenBank/DDBJ databases">
        <title>Comparative genomics of catfishes provides insights into carnivory and benthic adaptation.</title>
        <authorList>
            <person name="Zhang Y."/>
            <person name="Wang D."/>
            <person name="Peng Z."/>
            <person name="Zheng S."/>
            <person name="Shao F."/>
            <person name="Tao W."/>
        </authorList>
    </citation>
    <scope>NUCLEOTIDE SEQUENCE</scope>
    <source>
        <strain evidence="4">Chongqing</strain>
    </source>
</reference>
<evidence type="ECO:0000313" key="4">
    <source>
        <dbReference type="EMBL" id="KAI5621436.1"/>
    </source>
</evidence>
<feature type="transmembrane region" description="Helical" evidence="2">
    <location>
        <begin position="159"/>
        <end position="182"/>
    </location>
</feature>
<dbReference type="PANTHER" id="PTHR34761">
    <property type="entry name" value="NUCLEOLUS AND NEURAL PROGENITOR PROTEIN"/>
    <property type="match status" value="1"/>
</dbReference>
<dbReference type="GO" id="GO:0045747">
    <property type="term" value="P:positive regulation of Notch signaling pathway"/>
    <property type="evidence" value="ECO:0007669"/>
    <property type="project" value="TreeGrafter"/>
</dbReference>
<evidence type="ECO:0000313" key="5">
    <source>
        <dbReference type="Proteomes" id="UP001205998"/>
    </source>
</evidence>
<gene>
    <name evidence="4" type="ORF">C0J50_19371</name>
</gene>
<proteinExistence type="predicted"/>
<feature type="region of interest" description="Disordered" evidence="1">
    <location>
        <begin position="502"/>
        <end position="526"/>
    </location>
</feature>
<dbReference type="Pfam" id="PF14780">
    <property type="entry name" value="NEPRO_N"/>
    <property type="match status" value="1"/>
</dbReference>
<feature type="domain" description="Nucleolus and neural progenitor protein-like N-terminal" evidence="3">
    <location>
        <begin position="6"/>
        <end position="194"/>
    </location>
</feature>
<dbReference type="InterPro" id="IPR027951">
    <property type="entry name" value="Nepro_N"/>
</dbReference>
<dbReference type="EMBL" id="MU551633">
    <property type="protein sequence ID" value="KAI5621436.1"/>
    <property type="molecule type" value="Genomic_DNA"/>
</dbReference>
<organism evidence="4 5">
    <name type="scientific">Silurus asotus</name>
    <name type="common">Amur catfish</name>
    <name type="synonym">Parasilurus asotus</name>
    <dbReference type="NCBI Taxonomy" id="30991"/>
    <lineage>
        <taxon>Eukaryota</taxon>
        <taxon>Metazoa</taxon>
        <taxon>Chordata</taxon>
        <taxon>Craniata</taxon>
        <taxon>Vertebrata</taxon>
        <taxon>Euteleostomi</taxon>
        <taxon>Actinopterygii</taxon>
        <taxon>Neopterygii</taxon>
        <taxon>Teleostei</taxon>
        <taxon>Ostariophysi</taxon>
        <taxon>Siluriformes</taxon>
        <taxon>Siluridae</taxon>
        <taxon>Silurus</taxon>
    </lineage>
</organism>
<evidence type="ECO:0000256" key="2">
    <source>
        <dbReference type="SAM" id="Phobius"/>
    </source>
</evidence>
<keyword evidence="5" id="KW-1185">Reference proteome</keyword>
<sequence length="543" mass="62155">MAAEPWNKVNIPYPCATATCRISFDTRTASVTEAVQVQCEGVLKLLDSYVLHTEIRVLREILYVLNNSLRQHKPFRAIKQVEQCIKRLKEMKLQGALQDLHELCPNQVQRTVGVDVGQCEVPSQPMLEWFCLKLLGGSSLLCRSMDQCTKAFLLVKQHLYLSEFIVLNVVLTSLLSRLWVFFQGILRALVHVYEVIKNLLRAVVQCRPMPFLTDFILPGDLTAFLGPTYFDLLKEMSTDVPFGIRKSTKPSLLNRLFEAGSEEKVGKGEEQEEREVIQMLTTEEETSDIDLGTAILRQGPTCLRNLNYVLRKKVDFLFGCSSCQYTAEVFTKTTSPGQQSSFSPAVLDQKRMFLKKLKTSSTIRDMTAHLEEMMGWCRRNKLRQERRFIAFTLLGCKRMNTLECDRIGVQKKLRRLAVRVSVLLKGTFSVRPSAFLQRRTKHYFRTRFPTLMRRHGSVRNRVGNVKAMRHDQVAKDLFNVTAKSSHKRRKYMKVSPLHKDVVSGNSDVCSPKESKMKASETSPVKSNRVHNDEIDNIFASFGL</sequence>
<dbReference type="PANTHER" id="PTHR34761:SF1">
    <property type="entry name" value="NUCLEOLUS AND NEURAL PROGENITOR PROTEIN"/>
    <property type="match status" value="1"/>
</dbReference>
<evidence type="ECO:0000259" key="3">
    <source>
        <dbReference type="Pfam" id="PF14780"/>
    </source>
</evidence>
<dbReference type="InterPro" id="IPR052835">
    <property type="entry name" value="Nepro"/>
</dbReference>
<keyword evidence="2" id="KW-0812">Transmembrane</keyword>
<accession>A0AAD5AS32</accession>
<keyword evidence="2" id="KW-1133">Transmembrane helix</keyword>
<evidence type="ECO:0000256" key="1">
    <source>
        <dbReference type="SAM" id="MobiDB-lite"/>
    </source>
</evidence>
<name>A0AAD5AS32_SILAS</name>
<dbReference type="AlphaFoldDB" id="A0AAD5AS32"/>
<dbReference type="Proteomes" id="UP001205998">
    <property type="component" value="Unassembled WGS sequence"/>
</dbReference>
<dbReference type="GO" id="GO:0005634">
    <property type="term" value="C:nucleus"/>
    <property type="evidence" value="ECO:0007669"/>
    <property type="project" value="TreeGrafter"/>
</dbReference>
<protein>
    <submittedName>
        <fullName evidence="4">Nucleolus and neural progenitor protein</fullName>
    </submittedName>
</protein>
<comment type="caution">
    <text evidence="4">The sequence shown here is derived from an EMBL/GenBank/DDBJ whole genome shotgun (WGS) entry which is preliminary data.</text>
</comment>
<feature type="non-terminal residue" evidence="4">
    <location>
        <position position="1"/>
    </location>
</feature>